<keyword evidence="2" id="KW-0812">Transmembrane</keyword>
<dbReference type="Proteomes" id="UP001240483">
    <property type="component" value="Unassembled WGS sequence"/>
</dbReference>
<reference evidence="4" key="1">
    <citation type="submission" date="2023-05" db="EMBL/GenBank/DDBJ databases">
        <title>Cataloging the Phylogenetic Diversity of Human Bladder Bacteria.</title>
        <authorList>
            <person name="Du J."/>
        </authorList>
    </citation>
    <scope>NUCLEOTIDE SEQUENCE</scope>
    <source>
        <strain evidence="4">UMB9978</strain>
    </source>
</reference>
<dbReference type="NCBIfam" id="TIGR01167">
    <property type="entry name" value="LPXTG_anchor"/>
    <property type="match status" value="1"/>
</dbReference>
<comment type="caution">
    <text evidence="4">The sequence shown here is derived from an EMBL/GenBank/DDBJ whole genome shotgun (WGS) entry which is preliminary data.</text>
</comment>
<dbReference type="RefSeq" id="WP_285333356.1">
    <property type="nucleotide sequence ID" value="NZ_JASODW010000009.1"/>
</dbReference>
<keyword evidence="2" id="KW-1133">Transmembrane helix</keyword>
<evidence type="ECO:0000313" key="5">
    <source>
        <dbReference type="Proteomes" id="UP001240483"/>
    </source>
</evidence>
<dbReference type="NCBIfam" id="NF038186">
    <property type="entry name" value="YPDG_rpt"/>
    <property type="match status" value="2"/>
</dbReference>
<keyword evidence="2" id="KW-0472">Membrane</keyword>
<evidence type="ECO:0000259" key="3">
    <source>
        <dbReference type="Pfam" id="PF18957"/>
    </source>
</evidence>
<dbReference type="InterPro" id="IPR044055">
    <property type="entry name" value="RibLong"/>
</dbReference>
<feature type="domain" description="Long Rib" evidence="3">
    <location>
        <begin position="106"/>
        <end position="200"/>
    </location>
</feature>
<organism evidence="4 5">
    <name type="scientific">Pseudoglutamicibacter cumminsii</name>
    <dbReference type="NCBI Taxonomy" id="156979"/>
    <lineage>
        <taxon>Bacteria</taxon>
        <taxon>Bacillati</taxon>
        <taxon>Actinomycetota</taxon>
        <taxon>Actinomycetes</taxon>
        <taxon>Micrococcales</taxon>
        <taxon>Micrococcaceae</taxon>
        <taxon>Pseudoglutamicibacter</taxon>
    </lineage>
</organism>
<evidence type="ECO:0000256" key="2">
    <source>
        <dbReference type="SAM" id="Phobius"/>
    </source>
</evidence>
<feature type="non-terminal residue" evidence="4">
    <location>
        <position position="1"/>
    </location>
</feature>
<gene>
    <name evidence="4" type="ORF">QP116_07510</name>
</gene>
<proteinExistence type="predicted"/>
<dbReference type="AlphaFoldDB" id="A0AAP4C942"/>
<name>A0AAP4C942_9MICC</name>
<dbReference type="EMBL" id="JASODW010000009">
    <property type="protein sequence ID" value="MDK6275573.1"/>
    <property type="molecule type" value="Genomic_DNA"/>
</dbReference>
<evidence type="ECO:0000313" key="4">
    <source>
        <dbReference type="EMBL" id="MDK6275573.1"/>
    </source>
</evidence>
<feature type="domain" description="Long Rib" evidence="3">
    <location>
        <begin position="5"/>
        <end position="100"/>
    </location>
</feature>
<feature type="transmembrane region" description="Helical" evidence="2">
    <location>
        <begin position="276"/>
        <end position="296"/>
    </location>
</feature>
<feature type="region of interest" description="Disordered" evidence="1">
    <location>
        <begin position="205"/>
        <end position="272"/>
    </location>
</feature>
<feature type="compositionally biased region" description="Acidic residues" evidence="1">
    <location>
        <begin position="205"/>
        <end position="240"/>
    </location>
</feature>
<evidence type="ECO:0000256" key="1">
    <source>
        <dbReference type="SAM" id="MobiDB-lite"/>
    </source>
</evidence>
<protein>
    <submittedName>
        <fullName evidence="4">Rib/alpha-like domain-containing protein</fullName>
    </submittedName>
</protein>
<accession>A0AAP4C942</accession>
<sequence length="303" mass="32326">PTEQAKLYQPEYTEVTVTEGEVAEVAAPKFLDEENGEELDMPEGTTFALKGGDIEGVWIDEETGEIKSSATAAAPATNVYEVEVTYADGSKETVVATVKVVPTEQAKLYQPEYTPATVELGKVGTIEAPKFTDEETGEELDMPEGTTFALKDAPIDGVTINEETGEITVESTYAAVKNVYEVLVTYPDGSSEVVVATIDVIDTPVEEEPGEEQPGEEEPGEQQPGEEEPGEEQPGEEEPGEQQPGEEQPGEEQPGEEQPGAEKPAEGDLARTGAEVGGLMALMASLIAGAASLFTIRRRKSEQ</sequence>
<dbReference type="Pfam" id="PF18957">
    <property type="entry name" value="RibLong"/>
    <property type="match status" value="2"/>
</dbReference>